<evidence type="ECO:0000313" key="4">
    <source>
        <dbReference type="EMBL" id="OTG32204.1"/>
    </source>
</evidence>
<evidence type="ECO:0000313" key="5">
    <source>
        <dbReference type="Proteomes" id="UP000215914"/>
    </source>
</evidence>
<dbReference type="EMBL" id="CM007892">
    <property type="protein sequence ID" value="OTG32204.1"/>
    <property type="molecule type" value="Genomic_DNA"/>
</dbReference>
<evidence type="ECO:0000313" key="2">
    <source>
        <dbReference type="EMBL" id="KAF5815792.1"/>
    </source>
</evidence>
<keyword evidence="5" id="KW-1185">Reference proteome</keyword>
<dbReference type="Proteomes" id="UP000215914">
    <property type="component" value="Chromosome 5"/>
</dbReference>
<dbReference type="AlphaFoldDB" id="A0A251USU0"/>
<dbReference type="Proteomes" id="UP000215914">
    <property type="component" value="Chromosome 3"/>
</dbReference>
<reference evidence="2 5" key="1">
    <citation type="journal article" date="2017" name="Nature">
        <title>The sunflower genome provides insights into oil metabolism, flowering and Asterid evolution.</title>
        <authorList>
            <person name="Badouin H."/>
            <person name="Gouzy J."/>
            <person name="Grassa C.J."/>
            <person name="Murat F."/>
            <person name="Staton S.E."/>
            <person name="Cottret L."/>
            <person name="Lelandais-Briere C."/>
            <person name="Owens G.L."/>
            <person name="Carrere S."/>
            <person name="Mayjonade B."/>
            <person name="Legrand L."/>
            <person name="Gill N."/>
            <person name="Kane N.C."/>
            <person name="Bowers J.E."/>
            <person name="Hubner S."/>
            <person name="Bellec A."/>
            <person name="Berard A."/>
            <person name="Berges H."/>
            <person name="Blanchet N."/>
            <person name="Boniface M.C."/>
            <person name="Brunel D."/>
            <person name="Catrice O."/>
            <person name="Chaidir N."/>
            <person name="Claudel C."/>
            <person name="Donnadieu C."/>
            <person name="Faraut T."/>
            <person name="Fievet G."/>
            <person name="Helmstetter N."/>
            <person name="King M."/>
            <person name="Knapp S.J."/>
            <person name="Lai Z."/>
            <person name="Le Paslier M.C."/>
            <person name="Lippi Y."/>
            <person name="Lorenzon L."/>
            <person name="Mandel J.R."/>
            <person name="Marage G."/>
            <person name="Marchand G."/>
            <person name="Marquand E."/>
            <person name="Bret-Mestries E."/>
            <person name="Morien E."/>
            <person name="Nambeesan S."/>
            <person name="Nguyen T."/>
            <person name="Pegot-Espagnet P."/>
            <person name="Pouilly N."/>
            <person name="Raftis F."/>
            <person name="Sallet E."/>
            <person name="Schiex T."/>
            <person name="Thomas J."/>
            <person name="Vandecasteele C."/>
            <person name="Vares D."/>
            <person name="Vear F."/>
            <person name="Vautrin S."/>
            <person name="Crespi M."/>
            <person name="Mangin B."/>
            <person name="Burke J.M."/>
            <person name="Salse J."/>
            <person name="Munos S."/>
            <person name="Vincourt P."/>
            <person name="Rieseberg L.H."/>
            <person name="Langlade N.B."/>
        </authorList>
    </citation>
    <scope>NUCLEOTIDE SEQUENCE [LARGE SCALE GENOMIC DNA]</scope>
    <source>
        <strain evidence="5">cv. SF193</strain>
        <tissue evidence="2">Leaves</tissue>
    </source>
</reference>
<reference evidence="3" key="2">
    <citation type="submission" date="2017-02" db="EMBL/GenBank/DDBJ databases">
        <title>Sunflower complete genome.</title>
        <authorList>
            <person name="Langlade N."/>
            <person name="Munos S."/>
        </authorList>
    </citation>
    <scope>NUCLEOTIDE SEQUENCE [LARGE SCALE GENOMIC DNA]</scope>
    <source>
        <tissue evidence="3">Leaves</tissue>
    </source>
</reference>
<feature type="transmembrane region" description="Helical" evidence="1">
    <location>
        <begin position="6"/>
        <end position="24"/>
    </location>
</feature>
<dbReference type="Gramene" id="mRNA:HanXRQr2_Chr03g0127051">
    <property type="protein sequence ID" value="CDS:HanXRQr2_Chr03g0127051.1"/>
    <property type="gene ID" value="HanXRQr2_Chr03g0127051"/>
</dbReference>
<dbReference type="EMBL" id="MNCJ02000318">
    <property type="protein sequence ID" value="KAF5815792.1"/>
    <property type="molecule type" value="Genomic_DNA"/>
</dbReference>
<dbReference type="EMBL" id="CM007894">
    <property type="protein sequence ID" value="OTG26450.1"/>
    <property type="molecule type" value="Genomic_DNA"/>
</dbReference>
<reference evidence="2" key="3">
    <citation type="submission" date="2020-06" db="EMBL/GenBank/DDBJ databases">
        <title>Helianthus annuus Genome sequencing and assembly Release 2.</title>
        <authorList>
            <person name="Gouzy J."/>
            <person name="Langlade N."/>
            <person name="Munos S."/>
        </authorList>
    </citation>
    <scope>NUCLEOTIDE SEQUENCE</scope>
    <source>
        <tissue evidence="2">Leaves</tissue>
    </source>
</reference>
<accession>A0A251USU0</accession>
<evidence type="ECO:0000313" key="3">
    <source>
        <dbReference type="EMBL" id="OTG26450.1"/>
    </source>
</evidence>
<organism evidence="3 5">
    <name type="scientific">Helianthus annuus</name>
    <name type="common">Common sunflower</name>
    <dbReference type="NCBI Taxonomy" id="4232"/>
    <lineage>
        <taxon>Eukaryota</taxon>
        <taxon>Viridiplantae</taxon>
        <taxon>Streptophyta</taxon>
        <taxon>Embryophyta</taxon>
        <taxon>Tracheophyta</taxon>
        <taxon>Spermatophyta</taxon>
        <taxon>Magnoliopsida</taxon>
        <taxon>eudicotyledons</taxon>
        <taxon>Gunneridae</taxon>
        <taxon>Pentapetalae</taxon>
        <taxon>asterids</taxon>
        <taxon>campanulids</taxon>
        <taxon>Asterales</taxon>
        <taxon>Asteraceae</taxon>
        <taxon>Asteroideae</taxon>
        <taxon>Heliantheae alliance</taxon>
        <taxon>Heliantheae</taxon>
        <taxon>Helianthus</taxon>
    </lineage>
</organism>
<evidence type="ECO:0000256" key="1">
    <source>
        <dbReference type="SAM" id="Phobius"/>
    </source>
</evidence>
<gene>
    <name evidence="4" type="ORF">HannXRQ_Chr03g0084071</name>
    <name evidence="3" type="ORF">HannXRQ_Chr05g0158801</name>
    <name evidence="2" type="ORF">HanXRQr2_Chr03g0127051</name>
</gene>
<keyword evidence="1" id="KW-0812">Transmembrane</keyword>
<name>A0A251USU0_HELAN</name>
<keyword evidence="1" id="KW-1133">Transmembrane helix</keyword>
<protein>
    <submittedName>
        <fullName evidence="3">Uncharacterized protein</fullName>
    </submittedName>
</protein>
<keyword evidence="1" id="KW-0472">Membrane</keyword>
<proteinExistence type="predicted"/>
<sequence length="70" mass="8180">MWLYLFYSHTLIYLVYVTNLFTSLPPPFLLPQPCSVFQQSYPVSLSSKTLIPKSQFHPKFNIISHLFDAI</sequence>